<dbReference type="Gene3D" id="3.40.50.300">
    <property type="entry name" value="P-loop containing nucleotide triphosphate hydrolases"/>
    <property type="match status" value="1"/>
</dbReference>
<dbReference type="EMBL" id="JAEKPD010000024">
    <property type="protein sequence ID" value="MBJ3764379.1"/>
    <property type="molecule type" value="Genomic_DNA"/>
</dbReference>
<dbReference type="RefSeq" id="WP_198917555.1">
    <property type="nucleotide sequence ID" value="NZ_JAEKPD010000024.1"/>
</dbReference>
<reference evidence="3" key="1">
    <citation type="submission" date="2020-12" db="EMBL/GenBank/DDBJ databases">
        <title>Bacterial taxonomy.</title>
        <authorList>
            <person name="Pan X."/>
        </authorList>
    </citation>
    <scope>NUCLEOTIDE SEQUENCE</scope>
    <source>
        <strain evidence="3">KCTC 52957</strain>
    </source>
</reference>
<evidence type="ECO:0000259" key="2">
    <source>
        <dbReference type="Pfam" id="PF13304"/>
    </source>
</evidence>
<dbReference type="AlphaFoldDB" id="A0A934IC24"/>
<feature type="domain" description="G" evidence="1">
    <location>
        <begin position="192"/>
        <end position="298"/>
    </location>
</feature>
<dbReference type="Pfam" id="PF01926">
    <property type="entry name" value="MMR_HSR1"/>
    <property type="match status" value="1"/>
</dbReference>
<comment type="caution">
    <text evidence="3">The sequence shown here is derived from an EMBL/GenBank/DDBJ whole genome shotgun (WGS) entry which is preliminary data.</text>
</comment>
<gene>
    <name evidence="3" type="ORF">ILP92_16690</name>
</gene>
<dbReference type="InterPro" id="IPR003959">
    <property type="entry name" value="ATPase_AAA_core"/>
</dbReference>
<dbReference type="PANTHER" id="PTHR43581">
    <property type="entry name" value="ATP/GTP PHOSPHATASE"/>
    <property type="match status" value="1"/>
</dbReference>
<dbReference type="GO" id="GO:0005524">
    <property type="term" value="F:ATP binding"/>
    <property type="evidence" value="ECO:0007669"/>
    <property type="project" value="InterPro"/>
</dbReference>
<organism evidence="3 4">
    <name type="scientific">Palleronia pontilimi</name>
    <dbReference type="NCBI Taxonomy" id="1964209"/>
    <lineage>
        <taxon>Bacteria</taxon>
        <taxon>Pseudomonadati</taxon>
        <taxon>Pseudomonadota</taxon>
        <taxon>Alphaproteobacteria</taxon>
        <taxon>Rhodobacterales</taxon>
        <taxon>Roseobacteraceae</taxon>
        <taxon>Palleronia</taxon>
    </lineage>
</organism>
<dbReference type="GO" id="GO:0016887">
    <property type="term" value="F:ATP hydrolysis activity"/>
    <property type="evidence" value="ECO:0007669"/>
    <property type="project" value="InterPro"/>
</dbReference>
<dbReference type="SUPFAM" id="SSF52540">
    <property type="entry name" value="P-loop containing nucleoside triphosphate hydrolases"/>
    <property type="match status" value="1"/>
</dbReference>
<protein>
    <submittedName>
        <fullName evidence="3">AAA family ATPase</fullName>
    </submittedName>
</protein>
<name>A0A934IC24_9RHOB</name>
<keyword evidence="4" id="KW-1185">Reference proteome</keyword>
<dbReference type="Pfam" id="PF13304">
    <property type="entry name" value="AAA_21"/>
    <property type="match status" value="1"/>
</dbReference>
<evidence type="ECO:0000313" key="3">
    <source>
        <dbReference type="EMBL" id="MBJ3764379.1"/>
    </source>
</evidence>
<evidence type="ECO:0000259" key="1">
    <source>
        <dbReference type="Pfam" id="PF01926"/>
    </source>
</evidence>
<proteinExistence type="predicted"/>
<evidence type="ECO:0000313" key="4">
    <source>
        <dbReference type="Proteomes" id="UP000642488"/>
    </source>
</evidence>
<dbReference type="Proteomes" id="UP000642488">
    <property type="component" value="Unassembled WGS sequence"/>
</dbReference>
<dbReference type="InterPro" id="IPR027417">
    <property type="entry name" value="P-loop_NTPase"/>
</dbReference>
<dbReference type="GO" id="GO:0005525">
    <property type="term" value="F:GTP binding"/>
    <property type="evidence" value="ECO:0007669"/>
    <property type="project" value="InterPro"/>
</dbReference>
<dbReference type="InterPro" id="IPR006073">
    <property type="entry name" value="GTP-bd"/>
</dbReference>
<accession>A0A934IC24</accession>
<dbReference type="InterPro" id="IPR051396">
    <property type="entry name" value="Bact_Antivir_Def_Nuclease"/>
</dbReference>
<dbReference type="PANTHER" id="PTHR43581:SF2">
    <property type="entry name" value="EXCINUCLEASE ATPASE SUBUNIT"/>
    <property type="match status" value="1"/>
</dbReference>
<sequence>MKFHVIPAKRRPPSSGCNEVYLTIDHWNDYSFVTSFAVHVFDEDGTGHSLSNVRIGFVGQTEEDSTYSKLGDTFDRLGEGYFSLGMDVEYYKDLFADFSEEWRREFLTRMCDVVWDKDLLEAIKSERVFEVSHLRSISMSKIRDQFASVLGGDVLLTDYKFGFCLPPSDKFAGFDLPFRVRASSTPSTNMHALIGRNGVGKTTLLNSMVKAVADHVETEAYFYTRDIFEEVEKNNEYFRSLVSVAFSAFDPFDLPGEGDDTPYTYIGLTDYADDDGAIIKSKVEIFEEFVDGLAFCLEDDRRRNRWIQAIETLQSDENFADMRLLSLAELRGEELKKRGLFLIDKMSSGHAVVILAMTLLVMKVEEKTLVLFDEPESHLHPPLLSALMRSLSQLLHTRNAVAIIATHSPVVLQEIPRSCVWKVFRSKLVSEKKRPDTETFGENVGVLTRDVFGLEVSRSGFHTVLSELVGQGGTYDEIMERLGGSLGNEARGILKAMIINRDEGHIKE</sequence>
<feature type="domain" description="ATPase AAA-type core" evidence="2">
    <location>
        <begin position="314"/>
        <end position="412"/>
    </location>
</feature>